<dbReference type="Pfam" id="PF00027">
    <property type="entry name" value="cNMP_binding"/>
    <property type="match status" value="1"/>
</dbReference>
<accession>A0A7R9KYL5</accession>
<feature type="region of interest" description="Disordered" evidence="16">
    <location>
        <begin position="663"/>
        <end position="702"/>
    </location>
</feature>
<dbReference type="InterPro" id="IPR000595">
    <property type="entry name" value="cNMP-bd_dom"/>
</dbReference>
<feature type="transmembrane region" description="Helical" evidence="17">
    <location>
        <begin position="215"/>
        <end position="235"/>
    </location>
</feature>
<keyword evidence="20" id="KW-1185">Reference proteome</keyword>
<keyword evidence="8" id="KW-0142">cGMP-binding</keyword>
<evidence type="ECO:0000256" key="15">
    <source>
        <dbReference type="ARBA" id="ARBA00036239"/>
    </source>
</evidence>
<comment type="catalytic activity">
    <reaction evidence="14">
        <text>K(+)(in) = K(+)(out)</text>
        <dbReference type="Rhea" id="RHEA:29463"/>
        <dbReference type="ChEBI" id="CHEBI:29103"/>
    </reaction>
</comment>
<dbReference type="GO" id="GO:0005223">
    <property type="term" value="F:intracellularly cGMP-activated cation channel activity"/>
    <property type="evidence" value="ECO:0007669"/>
    <property type="project" value="TreeGrafter"/>
</dbReference>
<dbReference type="PROSITE" id="PS50042">
    <property type="entry name" value="CNMP_BINDING_3"/>
    <property type="match status" value="1"/>
</dbReference>
<name>A0A7R9KYL5_9ACAR</name>
<evidence type="ECO:0000256" key="1">
    <source>
        <dbReference type="ARBA" id="ARBA00004141"/>
    </source>
</evidence>
<dbReference type="InterPro" id="IPR018488">
    <property type="entry name" value="cNMP-bd_CS"/>
</dbReference>
<dbReference type="Gene3D" id="1.10.287.630">
    <property type="entry name" value="Helix hairpin bin"/>
    <property type="match status" value="1"/>
</dbReference>
<dbReference type="EMBL" id="OC864673">
    <property type="protein sequence ID" value="CAD7631865.1"/>
    <property type="molecule type" value="Genomic_DNA"/>
</dbReference>
<evidence type="ECO:0000256" key="9">
    <source>
        <dbReference type="ARBA" id="ARBA00023065"/>
    </source>
</evidence>
<keyword evidence="9" id="KW-0406">Ion transport</keyword>
<feature type="transmembrane region" description="Helical" evidence="17">
    <location>
        <begin position="179"/>
        <end position="203"/>
    </location>
</feature>
<dbReference type="EMBL" id="CAJPIZ010010098">
    <property type="protein sequence ID" value="CAG2112295.1"/>
    <property type="molecule type" value="Genomic_DNA"/>
</dbReference>
<dbReference type="GO" id="GO:0007601">
    <property type="term" value="P:visual perception"/>
    <property type="evidence" value="ECO:0007669"/>
    <property type="project" value="UniProtKB-KW"/>
</dbReference>
<dbReference type="GO" id="GO:0005222">
    <property type="term" value="F:intracellularly cAMP-activated cation channel activity"/>
    <property type="evidence" value="ECO:0007669"/>
    <property type="project" value="TreeGrafter"/>
</dbReference>
<keyword evidence="10 17" id="KW-0472">Membrane</keyword>
<keyword evidence="13" id="KW-0844">Vision</keyword>
<evidence type="ECO:0000256" key="16">
    <source>
        <dbReference type="SAM" id="MobiDB-lite"/>
    </source>
</evidence>
<feature type="domain" description="Cyclic nucleotide-binding" evidence="18">
    <location>
        <begin position="493"/>
        <end position="612"/>
    </location>
</feature>
<evidence type="ECO:0000313" key="19">
    <source>
        <dbReference type="EMBL" id="CAD7631865.1"/>
    </source>
</evidence>
<dbReference type="Gene3D" id="1.10.287.70">
    <property type="match status" value="1"/>
</dbReference>
<evidence type="ECO:0000256" key="11">
    <source>
        <dbReference type="ARBA" id="ARBA00023286"/>
    </source>
</evidence>
<evidence type="ECO:0000256" key="10">
    <source>
        <dbReference type="ARBA" id="ARBA00023136"/>
    </source>
</evidence>
<comment type="catalytic activity">
    <reaction evidence="15">
        <text>Na(+)(in) = Na(+)(out)</text>
        <dbReference type="Rhea" id="RHEA:34963"/>
        <dbReference type="ChEBI" id="CHEBI:29101"/>
    </reaction>
</comment>
<dbReference type="SUPFAM" id="SSF81324">
    <property type="entry name" value="Voltage-gated potassium channels"/>
    <property type="match status" value="1"/>
</dbReference>
<keyword evidence="5 17" id="KW-0812">Transmembrane</keyword>
<evidence type="ECO:0000256" key="12">
    <source>
        <dbReference type="ARBA" id="ARBA00023303"/>
    </source>
</evidence>
<keyword evidence="7 17" id="KW-1133">Transmembrane helix</keyword>
<feature type="compositionally biased region" description="Basic residues" evidence="16">
    <location>
        <begin position="667"/>
        <end position="677"/>
    </location>
</feature>
<dbReference type="SUPFAM" id="SSF51206">
    <property type="entry name" value="cAMP-binding domain-like"/>
    <property type="match status" value="1"/>
</dbReference>
<keyword evidence="3" id="KW-0140">cGMP</keyword>
<dbReference type="Pfam" id="PF00520">
    <property type="entry name" value="Ion_trans"/>
    <property type="match status" value="1"/>
</dbReference>
<dbReference type="PROSITE" id="PS00888">
    <property type="entry name" value="CNMP_BINDING_1"/>
    <property type="match status" value="1"/>
</dbReference>
<keyword evidence="2" id="KW-0813">Transport</keyword>
<dbReference type="InterPro" id="IPR014710">
    <property type="entry name" value="RmlC-like_jellyroll"/>
</dbReference>
<dbReference type="AlphaFoldDB" id="A0A7R9KYL5"/>
<organism evidence="19">
    <name type="scientific">Medioppia subpectinata</name>
    <dbReference type="NCBI Taxonomy" id="1979941"/>
    <lineage>
        <taxon>Eukaryota</taxon>
        <taxon>Metazoa</taxon>
        <taxon>Ecdysozoa</taxon>
        <taxon>Arthropoda</taxon>
        <taxon>Chelicerata</taxon>
        <taxon>Arachnida</taxon>
        <taxon>Acari</taxon>
        <taxon>Acariformes</taxon>
        <taxon>Sarcoptiformes</taxon>
        <taxon>Oribatida</taxon>
        <taxon>Brachypylina</taxon>
        <taxon>Oppioidea</taxon>
        <taxon>Oppiidae</taxon>
        <taxon>Medioppia</taxon>
    </lineage>
</organism>
<dbReference type="FunFam" id="2.60.120.10:FF:000020">
    <property type="entry name" value="Cyclic nucleotide-gated channel beta 3"/>
    <property type="match status" value="1"/>
</dbReference>
<dbReference type="FunFam" id="1.10.287.630:FF:000001">
    <property type="entry name" value="Cyclic nucleotide-gated channel alpha 3"/>
    <property type="match status" value="1"/>
</dbReference>
<dbReference type="GO" id="GO:0030553">
    <property type="term" value="F:cGMP binding"/>
    <property type="evidence" value="ECO:0007669"/>
    <property type="project" value="UniProtKB-KW"/>
</dbReference>
<dbReference type="InterPro" id="IPR005821">
    <property type="entry name" value="Ion_trans_dom"/>
</dbReference>
<dbReference type="GO" id="GO:0044877">
    <property type="term" value="F:protein-containing complex binding"/>
    <property type="evidence" value="ECO:0007669"/>
    <property type="project" value="TreeGrafter"/>
</dbReference>
<keyword evidence="4" id="KW-0716">Sensory transduction</keyword>
<dbReference type="OrthoDB" id="421226at2759"/>
<dbReference type="PANTHER" id="PTHR45638">
    <property type="entry name" value="CYCLIC NUCLEOTIDE-GATED CATION CHANNEL SUBUNIT A"/>
    <property type="match status" value="1"/>
</dbReference>
<proteinExistence type="predicted"/>
<evidence type="ECO:0000256" key="17">
    <source>
        <dbReference type="SAM" id="Phobius"/>
    </source>
</evidence>
<evidence type="ECO:0000256" key="5">
    <source>
        <dbReference type="ARBA" id="ARBA00022692"/>
    </source>
</evidence>
<feature type="compositionally biased region" description="Polar residues" evidence="16">
    <location>
        <begin position="684"/>
        <end position="702"/>
    </location>
</feature>
<evidence type="ECO:0000256" key="8">
    <source>
        <dbReference type="ARBA" id="ARBA00022992"/>
    </source>
</evidence>
<comment type="subcellular location">
    <subcellularLocation>
        <location evidence="1">Membrane</location>
        <topology evidence="1">Multi-pass membrane protein</topology>
    </subcellularLocation>
</comment>
<evidence type="ECO:0000259" key="18">
    <source>
        <dbReference type="PROSITE" id="PS50042"/>
    </source>
</evidence>
<evidence type="ECO:0000256" key="3">
    <source>
        <dbReference type="ARBA" id="ARBA00022535"/>
    </source>
</evidence>
<evidence type="ECO:0000256" key="4">
    <source>
        <dbReference type="ARBA" id="ARBA00022606"/>
    </source>
</evidence>
<evidence type="ECO:0000256" key="7">
    <source>
        <dbReference type="ARBA" id="ARBA00022989"/>
    </source>
</evidence>
<sequence length="757" mass="88499">MHLRVVNETRKIMPNSNDTSDECNQNVVHQNIHVVRNRDPQITIQLSNELSTDLSIDLSNELSTDRHKSDDECPVADECETERNNNNISANPKVVQQLRGLAEAFAKRGEHVKRRISQPVQTSSGEESKSASFRGSAIFEEEWMQTLDITRSTLVKRTMWKECWHRVRRRQLGVFEPQSSLYISWLFVVSVAFVYNAVIIFLRCVFPYETSNNRFVFFICDYICDGIYIMDMIWFKMRLKFIMDGQWVEDTVLIRHHYLRRKRFISDVLSLLPLDLLYFKYGFDKPLFRLLRLNRLFKATTFWEFFTRIDAITKFPYFIRIIHTLMYKMYLIHLSSCAYYLMSSYEGFGSTPWTYNNEGNAYLRCFYFAFRTATSIGGRMPKPTNDYERIYMIVSWLMGVFVFALLIGQIRDIVATATQNKTLYKDIMNKTVRYMRGLSLPHSVQKRVRLWLAYTWNQQKTFDENKILDLLPLKMRTDLALSIHYHTLSRVELFKDCERTLLRDLVLKFRSVLCLPGDFICKKGDIGHEMYIVNKGHVCVMDPNVPNKVLVTLSEVFGEISILGIEGYNRRTADVRSTGYSYLFVLSKSDLMETLKDYPEYKENLMQRVRRLMKCREAINDETKAMDEIDVECIVNPAQKRPKTPRLVQTVLQVLSADSRVSQRLSRASHRSSRRSSTRSSFSLTPTALTPKSSTHFQFPSIDNKSSLNKTHSLDVQYSEADEPIDDHLVVTEDSVFDDNKSVVIDKQFINDIVYEL</sequence>
<dbReference type="PROSITE" id="PS00889">
    <property type="entry name" value="CNMP_BINDING_2"/>
    <property type="match status" value="1"/>
</dbReference>
<dbReference type="PANTHER" id="PTHR45638:SF1">
    <property type="entry name" value="CYCLIC NUCLEOTIDE-GATED ION CHANNEL SUBUNIT B, ISOFORM A"/>
    <property type="match status" value="1"/>
</dbReference>
<evidence type="ECO:0000256" key="6">
    <source>
        <dbReference type="ARBA" id="ARBA00022741"/>
    </source>
</evidence>
<evidence type="ECO:0000256" key="14">
    <source>
        <dbReference type="ARBA" id="ARBA00034430"/>
    </source>
</evidence>
<dbReference type="InterPro" id="IPR018490">
    <property type="entry name" value="cNMP-bd_dom_sf"/>
</dbReference>
<dbReference type="GO" id="GO:0017071">
    <property type="term" value="C:intracellular cyclic nucleotide activated cation channel complex"/>
    <property type="evidence" value="ECO:0007669"/>
    <property type="project" value="TreeGrafter"/>
</dbReference>
<keyword evidence="6" id="KW-0547">Nucleotide-binding</keyword>
<reference evidence="19" key="1">
    <citation type="submission" date="2020-11" db="EMBL/GenBank/DDBJ databases">
        <authorList>
            <person name="Tran Van P."/>
        </authorList>
    </citation>
    <scope>NUCLEOTIDE SEQUENCE</scope>
</reference>
<evidence type="ECO:0000256" key="13">
    <source>
        <dbReference type="ARBA" id="ARBA00023305"/>
    </source>
</evidence>
<dbReference type="Gene3D" id="2.60.120.10">
    <property type="entry name" value="Jelly Rolls"/>
    <property type="match status" value="1"/>
</dbReference>
<dbReference type="GO" id="GO:0005886">
    <property type="term" value="C:plasma membrane"/>
    <property type="evidence" value="ECO:0007669"/>
    <property type="project" value="TreeGrafter"/>
</dbReference>
<keyword evidence="11" id="KW-1071">Ligand-gated ion channel</keyword>
<evidence type="ECO:0000256" key="2">
    <source>
        <dbReference type="ARBA" id="ARBA00022448"/>
    </source>
</evidence>
<dbReference type="SMART" id="SM00100">
    <property type="entry name" value="cNMP"/>
    <property type="match status" value="1"/>
</dbReference>
<dbReference type="Proteomes" id="UP000759131">
    <property type="component" value="Unassembled WGS sequence"/>
</dbReference>
<dbReference type="InterPro" id="IPR050866">
    <property type="entry name" value="CNG_cation_channel"/>
</dbReference>
<keyword evidence="12" id="KW-0407">Ion channel</keyword>
<dbReference type="CDD" id="cd00038">
    <property type="entry name" value="CAP_ED"/>
    <property type="match status" value="1"/>
</dbReference>
<evidence type="ECO:0000313" key="20">
    <source>
        <dbReference type="Proteomes" id="UP000759131"/>
    </source>
</evidence>
<dbReference type="FunFam" id="1.10.287.70:FF:000072">
    <property type="entry name" value="Cyclic nucleotide gated channel beta 3"/>
    <property type="match status" value="1"/>
</dbReference>
<protein>
    <recommendedName>
        <fullName evidence="18">Cyclic nucleotide-binding domain-containing protein</fullName>
    </recommendedName>
</protein>
<gene>
    <name evidence="19" type="ORF">OSB1V03_LOCUS12274</name>
</gene>